<evidence type="ECO:0000256" key="1">
    <source>
        <dbReference type="SAM" id="MobiDB-lite"/>
    </source>
</evidence>
<reference evidence="2 3" key="1">
    <citation type="journal article" date="2012" name="PLoS Pathog.">
        <title>Diverse lifestyles and strategies of plant pathogenesis encoded in the genomes of eighteen Dothideomycetes fungi.</title>
        <authorList>
            <person name="Ohm R.A."/>
            <person name="Feau N."/>
            <person name="Henrissat B."/>
            <person name="Schoch C.L."/>
            <person name="Horwitz B.A."/>
            <person name="Barry K.W."/>
            <person name="Condon B.J."/>
            <person name="Copeland A.C."/>
            <person name="Dhillon B."/>
            <person name="Glaser F."/>
            <person name="Hesse C.N."/>
            <person name="Kosti I."/>
            <person name="LaButti K."/>
            <person name="Lindquist E.A."/>
            <person name="Lucas S."/>
            <person name="Salamov A.A."/>
            <person name="Bradshaw R.E."/>
            <person name="Ciuffetti L."/>
            <person name="Hamelin R.C."/>
            <person name="Kema G.H.J."/>
            <person name="Lawrence C."/>
            <person name="Scott J.A."/>
            <person name="Spatafora J.W."/>
            <person name="Turgeon B.G."/>
            <person name="de Wit P.J.G.M."/>
            <person name="Zhong S."/>
            <person name="Goodwin S.B."/>
            <person name="Grigoriev I.V."/>
        </authorList>
    </citation>
    <scope>NUCLEOTIDE SEQUENCE [LARGE SCALE GENOMIC DNA]</scope>
    <source>
        <strain evidence="2 3">CIRAD86</strain>
    </source>
</reference>
<protein>
    <submittedName>
        <fullName evidence="2">Uncharacterized protein</fullName>
    </submittedName>
</protein>
<dbReference type="HOGENOM" id="CLU_580213_0_0_1"/>
<gene>
    <name evidence="2" type="ORF">MYCFIDRAFT_171789</name>
</gene>
<dbReference type="GeneID" id="19332694"/>
<dbReference type="EMBL" id="KB446556">
    <property type="protein sequence ID" value="EME85951.1"/>
    <property type="molecule type" value="Genomic_DNA"/>
</dbReference>
<dbReference type="Proteomes" id="UP000016932">
    <property type="component" value="Unassembled WGS sequence"/>
</dbReference>
<name>M3AMX6_PSEFD</name>
<evidence type="ECO:0000313" key="3">
    <source>
        <dbReference type="Proteomes" id="UP000016932"/>
    </source>
</evidence>
<dbReference type="RefSeq" id="XP_007923396.1">
    <property type="nucleotide sequence ID" value="XM_007925205.1"/>
</dbReference>
<sequence length="471" mass="51940">MCKGQGDTVSTRDVIFVKPRAMEQRPSGLDDAKYIHVFIVAYIEESSHHCGLKEKRQRLFADDDHNNSTMTEKNTTGHAKVTERLKMRIQVQLKGLVRLSDPTFFIRQLHLSRCGTLTLCSGSVQLDSPQMVTFSMDSGPYYLINLLDGTGAPLGACTNGLAAPAGTGLPPNVHWMRQRCTNHTSPYHAWPNEDVCGQCYDITTGLASATAVYEALTKKSPEGRPDGNPMRAGDPSTRPWPVPVVGAAGTVFDAFWTRLCRPCERTEQERFARRIFDLNIGVPSPPSARQAWNYPMNLCTCIRAVGWPGPGQPPIPANHQPPQPPGGIPIAAVNVQPPVDSVNLPMAPAGMLKERYCLSDHLDIVNALLAAREANDQTAESALHLELPNDGGLPLRWRKYYCKLAPSSIFASQLLTFLVVWDAMGTGWSRHPRPRRSRRIRNQMSPEGPQPRGAGNLGLQRARGQFLDNRA</sequence>
<dbReference type="AlphaFoldDB" id="M3AMX6"/>
<accession>M3AMX6</accession>
<keyword evidence="3" id="KW-1185">Reference proteome</keyword>
<feature type="compositionally biased region" description="Basic residues" evidence="1">
    <location>
        <begin position="430"/>
        <end position="441"/>
    </location>
</feature>
<evidence type="ECO:0000313" key="2">
    <source>
        <dbReference type="EMBL" id="EME85951.1"/>
    </source>
</evidence>
<organism evidence="2 3">
    <name type="scientific">Pseudocercospora fijiensis (strain CIRAD86)</name>
    <name type="common">Black leaf streak disease fungus</name>
    <name type="synonym">Mycosphaerella fijiensis</name>
    <dbReference type="NCBI Taxonomy" id="383855"/>
    <lineage>
        <taxon>Eukaryota</taxon>
        <taxon>Fungi</taxon>
        <taxon>Dikarya</taxon>
        <taxon>Ascomycota</taxon>
        <taxon>Pezizomycotina</taxon>
        <taxon>Dothideomycetes</taxon>
        <taxon>Dothideomycetidae</taxon>
        <taxon>Mycosphaerellales</taxon>
        <taxon>Mycosphaerellaceae</taxon>
        <taxon>Pseudocercospora</taxon>
    </lineage>
</organism>
<feature type="region of interest" description="Disordered" evidence="1">
    <location>
        <begin position="428"/>
        <end position="471"/>
    </location>
</feature>
<proteinExistence type="predicted"/>
<feature type="region of interest" description="Disordered" evidence="1">
    <location>
        <begin position="218"/>
        <end position="239"/>
    </location>
</feature>
<dbReference type="OrthoDB" id="10469252at2759"/>
<dbReference type="KEGG" id="pfj:MYCFIDRAFT_171789"/>
<dbReference type="VEuPathDB" id="FungiDB:MYCFIDRAFT_171789"/>